<gene>
    <name evidence="1" type="ORF">E6O51_16625</name>
</gene>
<sequence>MAIRRIPPLTASGQAREIDAELGRTIARTLHLLSQAAMVGVCRGRMRNLVRHLAQLAEHPAAGSEVRGGAETLLRAWREAQQEHFGPDENTPRH</sequence>
<dbReference type="EMBL" id="SSOD01000015">
    <property type="protein sequence ID" value="THF58616.1"/>
    <property type="molecule type" value="Genomic_DNA"/>
</dbReference>
<dbReference type="Proteomes" id="UP000307956">
    <property type="component" value="Unassembled WGS sequence"/>
</dbReference>
<accession>A0A4S4AIF1</accession>
<evidence type="ECO:0000313" key="1">
    <source>
        <dbReference type="EMBL" id="THF58616.1"/>
    </source>
</evidence>
<reference evidence="1 2" key="1">
    <citation type="submission" date="2019-04" db="EMBL/GenBank/DDBJ databases">
        <title>Azoarcus rhizosphaerae sp. nov. isolated from rhizosphere of Ficus religiosa.</title>
        <authorList>
            <person name="Lin S.-Y."/>
            <person name="Hameed A."/>
            <person name="Hsu Y.-H."/>
            <person name="Young C.-C."/>
        </authorList>
    </citation>
    <scope>NUCLEOTIDE SEQUENCE [LARGE SCALE GENOMIC DNA]</scope>
    <source>
        <strain evidence="1 2">CC-YHH848</strain>
    </source>
</reference>
<evidence type="ECO:0000313" key="2">
    <source>
        <dbReference type="Proteomes" id="UP000307956"/>
    </source>
</evidence>
<name>A0A4S4AIF1_9RHOO</name>
<dbReference type="AlphaFoldDB" id="A0A4S4AIF1"/>
<dbReference type="OrthoDB" id="9182507at2"/>
<protein>
    <submittedName>
        <fullName evidence="1">Uncharacterized protein</fullName>
    </submittedName>
</protein>
<comment type="caution">
    <text evidence="1">The sequence shown here is derived from an EMBL/GenBank/DDBJ whole genome shotgun (WGS) entry which is preliminary data.</text>
</comment>
<keyword evidence="2" id="KW-1185">Reference proteome</keyword>
<dbReference type="RefSeq" id="WP_136386130.1">
    <property type="nucleotide sequence ID" value="NZ_SSOD01000015.1"/>
</dbReference>
<proteinExistence type="predicted"/>
<organism evidence="1 2">
    <name type="scientific">Pseudothauera rhizosphaerae</name>
    <dbReference type="NCBI Taxonomy" id="2565932"/>
    <lineage>
        <taxon>Bacteria</taxon>
        <taxon>Pseudomonadati</taxon>
        <taxon>Pseudomonadota</taxon>
        <taxon>Betaproteobacteria</taxon>
        <taxon>Rhodocyclales</taxon>
        <taxon>Zoogloeaceae</taxon>
        <taxon>Pseudothauera</taxon>
    </lineage>
</organism>